<evidence type="ECO:0000256" key="15">
    <source>
        <dbReference type="ARBA" id="ARBA00023002"/>
    </source>
</evidence>
<dbReference type="SUPFAM" id="SSF46626">
    <property type="entry name" value="Cytochrome c"/>
    <property type="match status" value="2"/>
</dbReference>
<accession>A0A844Z2R0</accession>
<dbReference type="InterPro" id="IPR038414">
    <property type="entry name" value="CcoP_N_sf"/>
</dbReference>
<evidence type="ECO:0000256" key="17">
    <source>
        <dbReference type="ARBA" id="ARBA00023065"/>
    </source>
</evidence>
<comment type="pathway">
    <text evidence="2 19">Energy metabolism; oxidative phosphorylation.</text>
</comment>
<evidence type="ECO:0000256" key="11">
    <source>
        <dbReference type="ARBA" id="ARBA00022737"/>
    </source>
</evidence>
<evidence type="ECO:0000256" key="4">
    <source>
        <dbReference type="ARBA" id="ARBA00022448"/>
    </source>
</evidence>
<dbReference type="InterPro" id="IPR032858">
    <property type="entry name" value="CcoP_N"/>
</dbReference>
<dbReference type="GO" id="GO:0016491">
    <property type="term" value="F:oxidoreductase activity"/>
    <property type="evidence" value="ECO:0007669"/>
    <property type="project" value="UniProtKB-KW"/>
</dbReference>
<keyword evidence="12 19" id="KW-0375">Hydrogen ion transport</keyword>
<protein>
    <recommendedName>
        <fullName evidence="19">Cbb3-type cytochrome c oxidase subunit</fullName>
    </recommendedName>
</protein>
<keyword evidence="7 19" id="KW-0349">Heme</keyword>
<evidence type="ECO:0000256" key="19">
    <source>
        <dbReference type="PIRNR" id="PIRNR000006"/>
    </source>
</evidence>
<evidence type="ECO:0000256" key="13">
    <source>
        <dbReference type="ARBA" id="ARBA00022982"/>
    </source>
</evidence>
<dbReference type="Pfam" id="PF00034">
    <property type="entry name" value="Cytochrom_C"/>
    <property type="match status" value="1"/>
</dbReference>
<feature type="region of interest" description="Disordered" evidence="22">
    <location>
        <begin position="1"/>
        <end position="21"/>
    </location>
</feature>
<dbReference type="Pfam" id="PF13442">
    <property type="entry name" value="Cytochrome_CBB3"/>
    <property type="match status" value="1"/>
</dbReference>
<feature type="transmembrane region" description="Helical" evidence="23">
    <location>
        <begin position="41"/>
        <end position="59"/>
    </location>
</feature>
<dbReference type="UniPathway" id="UPA00705"/>
<feature type="compositionally biased region" description="Polar residues" evidence="22">
    <location>
        <begin position="1"/>
        <end position="10"/>
    </location>
</feature>
<feature type="binding site" description="covalent" evidence="21">
    <location>
        <position position="227"/>
    </location>
    <ligand>
        <name>heme c</name>
        <dbReference type="ChEBI" id="CHEBI:61717"/>
        <label>2</label>
    </ligand>
</feature>
<dbReference type="PANTHER" id="PTHR33751">
    <property type="entry name" value="CBB3-TYPE CYTOCHROME C OXIDASE SUBUNIT FIXP"/>
    <property type="match status" value="1"/>
</dbReference>
<sequence length="312" mass="34160">MANKQDNAANEQARVDEATGTEFVGHEWDGIEELDTPMPRWWVWSFYATIVWGIVYVILYPAWPMIEKGTEGVLGWSSRGQFAEEMQAEEARRAPLMAALARIPIERLPENSEQMRAAIAGGAAAFKVNCVQCHGAGAAGSKGYPNLNDDDWIWGGDLKAIEYTLTHGIRWSGSDETRLSYMPAFGRDGMLTRDQISDVTSHVLSLSGNSEPNANGAAIYDTQCAFCHQPSATGNRDLGAPNLADAIWLYGGSRAEVEQQIYNPAHGAMPGWKDRLNPVTIKMLAAYIHSRGGGEDFVEVAADPEVQVDEQP</sequence>
<dbReference type="PANTHER" id="PTHR33751:SF1">
    <property type="entry name" value="CBB3-TYPE CYTOCHROME C OXIDASE SUBUNIT FIXP"/>
    <property type="match status" value="1"/>
</dbReference>
<dbReference type="GO" id="GO:1902600">
    <property type="term" value="P:proton transmembrane transport"/>
    <property type="evidence" value="ECO:0007669"/>
    <property type="project" value="UniProtKB-KW"/>
</dbReference>
<dbReference type="PIRSF" id="PIRSF000006">
    <property type="entry name" value="Cbb3-Cox_fixP"/>
    <property type="match status" value="1"/>
</dbReference>
<organism evidence="25 26">
    <name type="scientific">Pontixanthobacter aestiaquae</name>
    <dbReference type="NCBI Taxonomy" id="1509367"/>
    <lineage>
        <taxon>Bacteria</taxon>
        <taxon>Pseudomonadati</taxon>
        <taxon>Pseudomonadota</taxon>
        <taxon>Alphaproteobacteria</taxon>
        <taxon>Sphingomonadales</taxon>
        <taxon>Erythrobacteraceae</taxon>
        <taxon>Pontixanthobacter</taxon>
    </lineage>
</organism>
<evidence type="ECO:0000256" key="8">
    <source>
        <dbReference type="ARBA" id="ARBA00022660"/>
    </source>
</evidence>
<evidence type="ECO:0000256" key="6">
    <source>
        <dbReference type="ARBA" id="ARBA00022519"/>
    </source>
</evidence>
<comment type="similarity">
    <text evidence="3 19">Belongs to the CcoP / FixP family.</text>
</comment>
<dbReference type="AlphaFoldDB" id="A0A844Z2R0"/>
<keyword evidence="13 19" id="KW-0249">Electron transport</keyword>
<dbReference type="Proteomes" id="UP000460290">
    <property type="component" value="Unassembled WGS sequence"/>
</dbReference>
<evidence type="ECO:0000256" key="7">
    <source>
        <dbReference type="ARBA" id="ARBA00022617"/>
    </source>
</evidence>
<dbReference type="RefSeq" id="WP_160612143.1">
    <property type="nucleotide sequence ID" value="NZ_JAUFQM010000001.1"/>
</dbReference>
<evidence type="ECO:0000313" key="26">
    <source>
        <dbReference type="Proteomes" id="UP000460290"/>
    </source>
</evidence>
<comment type="caution">
    <text evidence="25">The sequence shown here is derived from an EMBL/GenBank/DDBJ whole genome shotgun (WGS) entry which is preliminary data.</text>
</comment>
<feature type="domain" description="Cytochrome c" evidence="24">
    <location>
        <begin position="117"/>
        <end position="207"/>
    </location>
</feature>
<feature type="binding site" description="axial binding residue" evidence="20">
    <location>
        <position position="182"/>
    </location>
    <ligand>
        <name>heme c</name>
        <dbReference type="ChEBI" id="CHEBI:61717"/>
        <label>2</label>
    </ligand>
    <ligandPart>
        <name>Fe</name>
        <dbReference type="ChEBI" id="CHEBI:18248"/>
    </ligandPart>
</feature>
<keyword evidence="6 19" id="KW-0997">Cell inner membrane</keyword>
<evidence type="ECO:0000256" key="9">
    <source>
        <dbReference type="ARBA" id="ARBA00022692"/>
    </source>
</evidence>
<evidence type="ECO:0000256" key="10">
    <source>
        <dbReference type="ARBA" id="ARBA00022723"/>
    </source>
</evidence>
<keyword evidence="26" id="KW-1185">Reference proteome</keyword>
<evidence type="ECO:0000256" key="22">
    <source>
        <dbReference type="SAM" id="MobiDB-lite"/>
    </source>
</evidence>
<feature type="domain" description="Cytochrome c" evidence="24">
    <location>
        <begin position="211"/>
        <end position="292"/>
    </location>
</feature>
<keyword evidence="10 19" id="KW-0479">Metal-binding</keyword>
<proteinExistence type="inferred from homology"/>
<comment type="cofactor">
    <cofactor evidence="19 21">
        <name>heme c</name>
        <dbReference type="ChEBI" id="CHEBI:61717"/>
    </cofactor>
    <text evidence="19 21">Binds 2 heme C groups per subunit.</text>
</comment>
<gene>
    <name evidence="25" type="primary">ccoP</name>
    <name evidence="25" type="ORF">GRI35_00115</name>
</gene>
<dbReference type="InterPro" id="IPR036909">
    <property type="entry name" value="Cyt_c-like_dom_sf"/>
</dbReference>
<dbReference type="InterPro" id="IPR008168">
    <property type="entry name" value="Cyt_C_IC"/>
</dbReference>
<evidence type="ECO:0000256" key="5">
    <source>
        <dbReference type="ARBA" id="ARBA00022475"/>
    </source>
</evidence>
<dbReference type="PROSITE" id="PS51007">
    <property type="entry name" value="CYTC"/>
    <property type="match status" value="2"/>
</dbReference>
<evidence type="ECO:0000259" key="24">
    <source>
        <dbReference type="PROSITE" id="PS51007"/>
    </source>
</evidence>
<keyword evidence="17 19" id="KW-0406">Ion transport</keyword>
<feature type="binding site" description="covalent" evidence="21">
    <location>
        <position position="133"/>
    </location>
    <ligand>
        <name>heme c</name>
        <dbReference type="ChEBI" id="CHEBI:61717"/>
        <label>1</label>
    </ligand>
</feature>
<comment type="function">
    <text evidence="19">C-type cytochrome. Part of the cbb3-type cytochrome c oxidase complex.</text>
</comment>
<dbReference type="PRINTS" id="PR00605">
    <property type="entry name" value="CYTCHROMECIC"/>
</dbReference>
<comment type="subunit">
    <text evidence="19">Component of the cbb3-type cytochrome c oxidase.</text>
</comment>
<dbReference type="InterPro" id="IPR009056">
    <property type="entry name" value="Cyt_c-like_dom"/>
</dbReference>
<keyword evidence="15 19" id="KW-0560">Oxidoreductase</keyword>
<evidence type="ECO:0000256" key="20">
    <source>
        <dbReference type="PIRSR" id="PIRSR000006-1"/>
    </source>
</evidence>
<dbReference type="OrthoDB" id="9811281at2"/>
<keyword evidence="4 19" id="KW-0813">Transport</keyword>
<feature type="binding site" description="covalent" evidence="21">
    <location>
        <position position="130"/>
    </location>
    <ligand>
        <name>heme c</name>
        <dbReference type="ChEBI" id="CHEBI:61717"/>
        <label>1</label>
    </ligand>
</feature>
<feature type="binding site" description="axial binding residue" evidence="20">
    <location>
        <position position="228"/>
    </location>
    <ligand>
        <name>heme c</name>
        <dbReference type="ChEBI" id="CHEBI:61717"/>
        <label>2</label>
    </ligand>
    <ligandPart>
        <name>Fe</name>
        <dbReference type="ChEBI" id="CHEBI:18248"/>
    </ligandPart>
</feature>
<evidence type="ECO:0000256" key="2">
    <source>
        <dbReference type="ARBA" id="ARBA00004673"/>
    </source>
</evidence>
<dbReference type="InterPro" id="IPR004678">
    <property type="entry name" value="Cyt_c_oxidase_cbb3_su3"/>
</dbReference>
<keyword evidence="5 19" id="KW-1003">Cell membrane</keyword>
<keyword evidence="18 19" id="KW-0472">Membrane</keyword>
<evidence type="ECO:0000256" key="21">
    <source>
        <dbReference type="PIRSR" id="PIRSR000006-2"/>
    </source>
</evidence>
<evidence type="ECO:0000256" key="16">
    <source>
        <dbReference type="ARBA" id="ARBA00023004"/>
    </source>
</evidence>
<reference evidence="25 26" key="1">
    <citation type="submission" date="2019-12" db="EMBL/GenBank/DDBJ databases">
        <title>Genomic-based taxomic classification of the family Erythrobacteraceae.</title>
        <authorList>
            <person name="Xu L."/>
        </authorList>
    </citation>
    <scope>NUCLEOTIDE SEQUENCE [LARGE SCALE GENOMIC DNA]</scope>
    <source>
        <strain evidence="25 26">KCTC 42006</strain>
    </source>
</reference>
<dbReference type="InterPro" id="IPR050597">
    <property type="entry name" value="Cytochrome_c_Oxidase_Subunit"/>
</dbReference>
<feature type="binding site" description="axial binding residue" evidence="20">
    <location>
        <position position="134"/>
    </location>
    <ligand>
        <name>heme c</name>
        <dbReference type="ChEBI" id="CHEBI:61717"/>
        <label>1</label>
    </ligand>
    <ligandPart>
        <name>Fe</name>
        <dbReference type="ChEBI" id="CHEBI:18248"/>
    </ligandPart>
</feature>
<keyword evidence="8 19" id="KW-0679">Respiratory chain</keyword>
<dbReference type="Gene3D" id="1.10.760.10">
    <property type="entry name" value="Cytochrome c-like domain"/>
    <property type="match status" value="2"/>
</dbReference>
<evidence type="ECO:0000256" key="14">
    <source>
        <dbReference type="ARBA" id="ARBA00022989"/>
    </source>
</evidence>
<dbReference type="EMBL" id="WTYZ01000001">
    <property type="protein sequence ID" value="MXO81774.1"/>
    <property type="molecule type" value="Genomic_DNA"/>
</dbReference>
<name>A0A844Z2R0_9SPHN</name>
<keyword evidence="9 23" id="KW-0812">Transmembrane</keyword>
<dbReference type="GO" id="GO:0005506">
    <property type="term" value="F:iron ion binding"/>
    <property type="evidence" value="ECO:0007669"/>
    <property type="project" value="InterPro"/>
</dbReference>
<feature type="binding site" description="axial binding residue" evidence="20">
    <location>
        <position position="269"/>
    </location>
    <ligand>
        <name>heme c</name>
        <dbReference type="ChEBI" id="CHEBI:61717"/>
        <label>1</label>
    </ligand>
    <ligandPart>
        <name>Fe</name>
        <dbReference type="ChEBI" id="CHEBI:18248"/>
    </ligandPart>
</feature>
<dbReference type="GO" id="GO:0009055">
    <property type="term" value="F:electron transfer activity"/>
    <property type="evidence" value="ECO:0007669"/>
    <property type="project" value="InterPro"/>
</dbReference>
<evidence type="ECO:0000313" key="25">
    <source>
        <dbReference type="EMBL" id="MXO81774.1"/>
    </source>
</evidence>
<keyword evidence="16 19" id="KW-0408">Iron</keyword>
<feature type="binding site" description="covalent" evidence="21">
    <location>
        <position position="224"/>
    </location>
    <ligand>
        <name>heme c</name>
        <dbReference type="ChEBI" id="CHEBI:61717"/>
        <label>2</label>
    </ligand>
</feature>
<dbReference type="GO" id="GO:0006119">
    <property type="term" value="P:oxidative phosphorylation"/>
    <property type="evidence" value="ECO:0007669"/>
    <property type="project" value="UniProtKB-UniPathway"/>
</dbReference>
<dbReference type="Gene3D" id="6.10.280.130">
    <property type="match status" value="1"/>
</dbReference>
<dbReference type="GO" id="GO:0005886">
    <property type="term" value="C:plasma membrane"/>
    <property type="evidence" value="ECO:0007669"/>
    <property type="project" value="UniProtKB-SubCell"/>
</dbReference>
<dbReference type="NCBIfam" id="TIGR00782">
    <property type="entry name" value="ccoP"/>
    <property type="match status" value="1"/>
</dbReference>
<keyword evidence="11" id="KW-0677">Repeat</keyword>
<comment type="subcellular location">
    <subcellularLocation>
        <location evidence="1 19">Cell inner membrane</location>
    </subcellularLocation>
</comment>
<evidence type="ECO:0000256" key="3">
    <source>
        <dbReference type="ARBA" id="ARBA00006113"/>
    </source>
</evidence>
<keyword evidence="14 23" id="KW-1133">Transmembrane helix</keyword>
<evidence type="ECO:0000256" key="12">
    <source>
        <dbReference type="ARBA" id="ARBA00022781"/>
    </source>
</evidence>
<evidence type="ECO:0000256" key="1">
    <source>
        <dbReference type="ARBA" id="ARBA00004533"/>
    </source>
</evidence>
<dbReference type="GO" id="GO:0020037">
    <property type="term" value="F:heme binding"/>
    <property type="evidence" value="ECO:0007669"/>
    <property type="project" value="InterPro"/>
</dbReference>
<evidence type="ECO:0000256" key="23">
    <source>
        <dbReference type="SAM" id="Phobius"/>
    </source>
</evidence>
<dbReference type="Pfam" id="PF14715">
    <property type="entry name" value="FixP_N"/>
    <property type="match status" value="1"/>
</dbReference>
<evidence type="ECO:0000256" key="18">
    <source>
        <dbReference type="ARBA" id="ARBA00023136"/>
    </source>
</evidence>